<comment type="subunit">
    <text evidence="3">The holoenzyme is a dodecamer composed of 6 PCCA/alpha subunits and 6 PCCB/beta subunits.</text>
</comment>
<evidence type="ECO:0000313" key="12">
    <source>
        <dbReference type="Proteomes" id="UP000232688"/>
    </source>
</evidence>
<gene>
    <name evidence="11" type="ORF">RhiirA1_483211</name>
</gene>
<evidence type="ECO:0000259" key="10">
    <source>
        <dbReference type="PROSITE" id="PS50980"/>
    </source>
</evidence>
<dbReference type="SUPFAM" id="SSF52096">
    <property type="entry name" value="ClpP/crotonase"/>
    <property type="match status" value="1"/>
</dbReference>
<dbReference type="Pfam" id="PF01039">
    <property type="entry name" value="Carboxyl_trans"/>
    <property type="match status" value="1"/>
</dbReference>
<dbReference type="AlphaFoldDB" id="A0A2N0QKU4"/>
<dbReference type="InterPro" id="IPR034733">
    <property type="entry name" value="AcCoA_carboxyl_beta"/>
</dbReference>
<feature type="non-terminal residue" evidence="11">
    <location>
        <position position="167"/>
    </location>
</feature>
<sequence>MALEVQTQMTGSVWKIVVEVGQQVEEDQELIILESMKMEIPIVAPEDGVVKEILVKENDFVMDMEEVKSEQKSLEELTNELVEKKDKYRQMGGQKYIDAQHNANKLTARERIEMLLDDGSFKEMGILAHHQNMHPTMEGKFTPADGVIAGRGTVDGRPICIVAHDYT</sequence>
<comment type="pathway">
    <text evidence="1">Metabolic intermediate metabolism; propanoyl-CoA degradation; succinyl-CoA from propanoyl-CoA: step 1/3.</text>
</comment>
<evidence type="ECO:0000256" key="2">
    <source>
        <dbReference type="ARBA" id="ARBA00013050"/>
    </source>
</evidence>
<name>A0A2N0QKU4_9GLOM</name>
<comment type="catalytic activity">
    <reaction evidence="7">
        <text>propanoyl-CoA + hydrogencarbonate + ATP = (S)-methylmalonyl-CoA + ADP + phosphate + H(+)</text>
        <dbReference type="Rhea" id="RHEA:23720"/>
        <dbReference type="ChEBI" id="CHEBI:15378"/>
        <dbReference type="ChEBI" id="CHEBI:17544"/>
        <dbReference type="ChEBI" id="CHEBI:30616"/>
        <dbReference type="ChEBI" id="CHEBI:43474"/>
        <dbReference type="ChEBI" id="CHEBI:57327"/>
        <dbReference type="ChEBI" id="CHEBI:57392"/>
        <dbReference type="ChEBI" id="CHEBI:456216"/>
        <dbReference type="EC" id="6.4.1.3"/>
    </reaction>
    <physiologicalReaction direction="left-to-right" evidence="7">
        <dbReference type="Rhea" id="RHEA:23721"/>
    </physiologicalReaction>
</comment>
<accession>A0A2N0QKU4</accession>
<dbReference type="InterPro" id="IPR029045">
    <property type="entry name" value="ClpP/crotonase-like_dom_sf"/>
</dbReference>
<evidence type="ECO:0000256" key="8">
    <source>
        <dbReference type="SAM" id="Coils"/>
    </source>
</evidence>
<evidence type="ECO:0000256" key="4">
    <source>
        <dbReference type="ARBA" id="ARBA00041138"/>
    </source>
</evidence>
<reference evidence="11 12" key="1">
    <citation type="submission" date="2017-10" db="EMBL/GenBank/DDBJ databases">
        <title>Extensive intraspecific genome diversity in a model arbuscular mycorrhizal fungus.</title>
        <authorList>
            <person name="Chen E.C.H."/>
            <person name="Morin E."/>
            <person name="Baudet D."/>
            <person name="Noel J."/>
            <person name="Ndikumana S."/>
            <person name="Charron P."/>
            <person name="St-Onge C."/>
            <person name="Giorgi J."/>
            <person name="Grigoriev I.V."/>
            <person name="Roux C."/>
            <person name="Martin F.M."/>
            <person name="Corradi N."/>
        </authorList>
    </citation>
    <scope>NUCLEOTIDE SEQUENCE [LARGE SCALE GENOMIC DNA]</scope>
    <source>
        <strain evidence="11 12">A1</strain>
    </source>
</reference>
<evidence type="ECO:0000256" key="3">
    <source>
        <dbReference type="ARBA" id="ARBA00038567"/>
    </source>
</evidence>
<proteinExistence type="predicted"/>
<feature type="domain" description="CoA carboxyltransferase N-terminal" evidence="10">
    <location>
        <begin position="71"/>
        <end position="167"/>
    </location>
</feature>
<dbReference type="PANTHER" id="PTHR43842">
    <property type="entry name" value="PROPIONYL-COA CARBOXYLASE BETA CHAIN"/>
    <property type="match status" value="1"/>
</dbReference>
<dbReference type="Proteomes" id="UP000232688">
    <property type="component" value="Unassembled WGS sequence"/>
</dbReference>
<dbReference type="SUPFAM" id="SSF51230">
    <property type="entry name" value="Single hybrid motif"/>
    <property type="match status" value="1"/>
</dbReference>
<evidence type="ECO:0000256" key="1">
    <source>
        <dbReference type="ARBA" id="ARBA00005060"/>
    </source>
</evidence>
<dbReference type="InterPro" id="IPR011053">
    <property type="entry name" value="Single_hybrid_motif"/>
</dbReference>
<dbReference type="EC" id="6.4.1.3" evidence="2"/>
<dbReference type="Gene3D" id="3.90.226.10">
    <property type="entry name" value="2-enoyl-CoA Hydratase, Chain A, domain 1"/>
    <property type="match status" value="1"/>
</dbReference>
<organism evidence="11 12">
    <name type="scientific">Rhizophagus irregularis</name>
    <dbReference type="NCBI Taxonomy" id="588596"/>
    <lineage>
        <taxon>Eukaryota</taxon>
        <taxon>Fungi</taxon>
        <taxon>Fungi incertae sedis</taxon>
        <taxon>Mucoromycota</taxon>
        <taxon>Glomeromycotina</taxon>
        <taxon>Glomeromycetes</taxon>
        <taxon>Glomerales</taxon>
        <taxon>Glomeraceae</taxon>
        <taxon>Rhizophagus</taxon>
    </lineage>
</organism>
<reference evidence="11 12" key="2">
    <citation type="submission" date="2017-10" db="EMBL/GenBank/DDBJ databases">
        <title>Genome analyses suggest a sexual origin of heterokaryosis in a supposedly ancient asexual fungus.</title>
        <authorList>
            <person name="Corradi N."/>
            <person name="Sedzielewska K."/>
            <person name="Noel J."/>
            <person name="Charron P."/>
            <person name="Farinelli L."/>
            <person name="Marton T."/>
            <person name="Kruger M."/>
            <person name="Pelin A."/>
            <person name="Brachmann A."/>
            <person name="Corradi N."/>
        </authorList>
    </citation>
    <scope>NUCLEOTIDE SEQUENCE [LARGE SCALE GENOMIC DNA]</scope>
    <source>
        <strain evidence="11 12">A1</strain>
    </source>
</reference>
<dbReference type="PROSITE" id="PS50980">
    <property type="entry name" value="COA_CT_NTER"/>
    <property type="match status" value="1"/>
</dbReference>
<comment type="caution">
    <text evidence="11">The sequence shown here is derived from an EMBL/GenBank/DDBJ whole genome shotgun (WGS) entry which is preliminary data.</text>
</comment>
<dbReference type="EMBL" id="LLXH01007194">
    <property type="protein sequence ID" value="PKC51677.1"/>
    <property type="molecule type" value="Genomic_DNA"/>
</dbReference>
<keyword evidence="8" id="KW-0175">Coiled coil</keyword>
<dbReference type="CDD" id="cd06850">
    <property type="entry name" value="biotinyl_domain"/>
    <property type="match status" value="1"/>
</dbReference>
<dbReference type="PROSITE" id="PS50968">
    <property type="entry name" value="BIOTINYL_LIPOYL"/>
    <property type="match status" value="1"/>
</dbReference>
<dbReference type="VEuPathDB" id="FungiDB:RhiirA1_483211"/>
<dbReference type="Pfam" id="PF00364">
    <property type="entry name" value="Biotin_lipoyl"/>
    <property type="match status" value="1"/>
</dbReference>
<dbReference type="InterPro" id="IPR051047">
    <property type="entry name" value="AccD/PCCB"/>
</dbReference>
<evidence type="ECO:0000256" key="5">
    <source>
        <dbReference type="ARBA" id="ARBA00042797"/>
    </source>
</evidence>
<comment type="catalytic activity">
    <reaction evidence="6">
        <text>butanoyl-CoA + hydrogencarbonate + ATP = (2S)-ethylmalonyl-CoA + ADP + phosphate + H(+)</text>
        <dbReference type="Rhea" id="RHEA:59520"/>
        <dbReference type="ChEBI" id="CHEBI:15378"/>
        <dbReference type="ChEBI" id="CHEBI:17544"/>
        <dbReference type="ChEBI" id="CHEBI:30616"/>
        <dbReference type="ChEBI" id="CHEBI:43474"/>
        <dbReference type="ChEBI" id="CHEBI:57371"/>
        <dbReference type="ChEBI" id="CHEBI:60909"/>
        <dbReference type="ChEBI" id="CHEBI:456216"/>
    </reaction>
    <physiologicalReaction direction="left-to-right" evidence="6">
        <dbReference type="Rhea" id="RHEA:59521"/>
    </physiologicalReaction>
</comment>
<protein>
    <recommendedName>
        <fullName evidence="4">Propionyl-CoA carboxylase beta chain, mitochondrial</fullName>
        <ecNumber evidence="2">6.4.1.3</ecNumber>
    </recommendedName>
    <alternativeName>
        <fullName evidence="5">Propanoyl-CoA:carbon dioxide ligase subunit beta</fullName>
    </alternativeName>
</protein>
<evidence type="ECO:0000313" key="11">
    <source>
        <dbReference type="EMBL" id="PKC51677.1"/>
    </source>
</evidence>
<evidence type="ECO:0000256" key="7">
    <source>
        <dbReference type="ARBA" id="ARBA00049495"/>
    </source>
</evidence>
<feature type="coiled-coil region" evidence="8">
    <location>
        <begin position="64"/>
        <end position="94"/>
    </location>
</feature>
<evidence type="ECO:0000259" key="9">
    <source>
        <dbReference type="PROSITE" id="PS50968"/>
    </source>
</evidence>
<dbReference type="InterPro" id="IPR011762">
    <property type="entry name" value="COA_CT_N"/>
</dbReference>
<dbReference type="Gene3D" id="2.40.50.100">
    <property type="match status" value="1"/>
</dbReference>
<dbReference type="PANTHER" id="PTHR43842:SF2">
    <property type="entry name" value="PROPIONYL-COA CARBOXYLASE BETA CHAIN, MITOCHONDRIAL"/>
    <property type="match status" value="1"/>
</dbReference>
<evidence type="ECO:0000256" key="6">
    <source>
        <dbReference type="ARBA" id="ARBA00048208"/>
    </source>
</evidence>
<dbReference type="GO" id="GO:0004658">
    <property type="term" value="F:propionyl-CoA carboxylase activity"/>
    <property type="evidence" value="ECO:0007669"/>
    <property type="project" value="UniProtKB-EC"/>
</dbReference>
<feature type="domain" description="Lipoyl-binding" evidence="9">
    <location>
        <begin position="1"/>
        <end position="78"/>
    </location>
</feature>
<dbReference type="InterPro" id="IPR000089">
    <property type="entry name" value="Biotin_lipoyl"/>
</dbReference>